<dbReference type="Pfam" id="PF02321">
    <property type="entry name" value="OEP"/>
    <property type="match status" value="2"/>
</dbReference>
<evidence type="ECO:0000313" key="5">
    <source>
        <dbReference type="Proteomes" id="UP000442694"/>
    </source>
</evidence>
<dbReference type="Gene3D" id="2.20.200.10">
    <property type="entry name" value="Outer membrane efflux proteins (OEP)"/>
    <property type="match status" value="1"/>
</dbReference>
<comment type="caution">
    <text evidence="4">The sequence shown here is derived from an EMBL/GenBank/DDBJ whole genome shotgun (WGS) entry which is preliminary data.</text>
</comment>
<dbReference type="NCBIfam" id="TIGR01845">
    <property type="entry name" value="outer_NodT"/>
    <property type="match status" value="1"/>
</dbReference>
<keyword evidence="2" id="KW-0564">Palmitate</keyword>
<gene>
    <name evidence="4" type="ORF">GCL57_02880</name>
</gene>
<keyword evidence="5" id="KW-1185">Reference proteome</keyword>
<dbReference type="SUPFAM" id="SSF56954">
    <property type="entry name" value="Outer membrane efflux proteins (OEP)"/>
    <property type="match status" value="1"/>
</dbReference>
<accession>A0A833N5B8</accession>
<name>A0A833N5B8_9BACT</name>
<evidence type="ECO:0000256" key="2">
    <source>
        <dbReference type="RuleBase" id="RU362097"/>
    </source>
</evidence>
<dbReference type="AlphaFoldDB" id="A0A833N5B8"/>
<keyword evidence="2" id="KW-0812">Transmembrane</keyword>
<comment type="subcellular location">
    <subcellularLocation>
        <location evidence="2">Cell membrane</location>
        <topology evidence="2">Lipid-anchor</topology>
    </subcellularLocation>
</comment>
<dbReference type="RefSeq" id="WP_152211753.1">
    <property type="nucleotide sequence ID" value="NZ_WFLN01000004.1"/>
</dbReference>
<dbReference type="GO" id="GO:0005886">
    <property type="term" value="C:plasma membrane"/>
    <property type="evidence" value="ECO:0007669"/>
    <property type="project" value="UniProtKB-SubCell"/>
</dbReference>
<comment type="similarity">
    <text evidence="1 2">Belongs to the outer membrane factor (OMF) (TC 1.B.17) family.</text>
</comment>
<dbReference type="InterPro" id="IPR010131">
    <property type="entry name" value="MdtP/NodT-like"/>
</dbReference>
<dbReference type="Gene3D" id="1.20.1600.10">
    <property type="entry name" value="Outer membrane efflux proteins (OEP)"/>
    <property type="match status" value="1"/>
</dbReference>
<feature type="coiled-coil region" evidence="3">
    <location>
        <begin position="390"/>
        <end position="426"/>
    </location>
</feature>
<protein>
    <submittedName>
        <fullName evidence="4">Efflux transporter outer membrane subunit</fullName>
    </submittedName>
</protein>
<keyword evidence="3" id="KW-0175">Coiled coil</keyword>
<reference evidence="4 5" key="1">
    <citation type="submission" date="2019-10" db="EMBL/GenBank/DDBJ databases">
        <title>New genus of Silvanigrellaceae.</title>
        <authorList>
            <person name="Pitt A."/>
            <person name="Hahn M.W."/>
        </authorList>
    </citation>
    <scope>NUCLEOTIDE SEQUENCE [LARGE SCALE GENOMIC DNA]</scope>
    <source>
        <strain evidence="4 5">33A1-SZDP</strain>
    </source>
</reference>
<keyword evidence="2" id="KW-1134">Transmembrane beta strand</keyword>
<proteinExistence type="inferred from homology"/>
<dbReference type="PANTHER" id="PTHR30203:SF33">
    <property type="entry name" value="BLR4455 PROTEIN"/>
    <property type="match status" value="1"/>
</dbReference>
<dbReference type="GO" id="GO:0015562">
    <property type="term" value="F:efflux transmembrane transporter activity"/>
    <property type="evidence" value="ECO:0007669"/>
    <property type="project" value="InterPro"/>
</dbReference>
<dbReference type="InterPro" id="IPR003423">
    <property type="entry name" value="OMP_efflux"/>
</dbReference>
<evidence type="ECO:0000256" key="3">
    <source>
        <dbReference type="SAM" id="Coils"/>
    </source>
</evidence>
<sequence>MSNLKFIKFSFIKIQIFIYVFLLFLISSCAVGPDYKKPTFEISEQFKEIDNKNWKLAEPKDEQDKGKWWEIFADTTLNEFEEELLINSNTIASAMAQYEQAQTLVSQAQAGLLPTLNASGGVSRQRSQANSNLPASYSTNYSTSLSASWIPDLWGNVRRSIEANKANAEASSAQLANVKLTAQASLAQYYFQLRTADINQKLLEETVENYKKTLEITEHLRISGTATLSDYLQAEAQVSQAEALSIDNKISRQQYEHAIAILLGKNPAKFSVEVKHIKLIPPEIPLFLPSELLERRPDIAQAERLVAQANAQIGVAISAYFPNLNLSTAAGYSSSTYSNLFSLPALFWSLGASLSETIFDGGLREAKIESAKANYKSLVAQYKQTVLIALQNVEDNLVAMYLLKKEEEAQNNAAFLAQQAENLTTQSYEVGTQTYNNVILSQTNTLAAQKSANNVLGRRMTTAVSLIAALGGGWKMN</sequence>
<evidence type="ECO:0000313" key="4">
    <source>
        <dbReference type="EMBL" id="KAB8033667.1"/>
    </source>
</evidence>
<evidence type="ECO:0000256" key="1">
    <source>
        <dbReference type="ARBA" id="ARBA00007613"/>
    </source>
</evidence>
<dbReference type="PANTHER" id="PTHR30203">
    <property type="entry name" value="OUTER MEMBRANE CATION EFFLUX PROTEIN"/>
    <property type="match status" value="1"/>
</dbReference>
<dbReference type="PROSITE" id="PS51257">
    <property type="entry name" value="PROKAR_LIPOPROTEIN"/>
    <property type="match status" value="1"/>
</dbReference>
<organism evidence="4 5">
    <name type="scientific">Fluviispira multicolorata</name>
    <dbReference type="NCBI Taxonomy" id="2654512"/>
    <lineage>
        <taxon>Bacteria</taxon>
        <taxon>Pseudomonadati</taxon>
        <taxon>Bdellovibrionota</taxon>
        <taxon>Oligoflexia</taxon>
        <taxon>Silvanigrellales</taxon>
        <taxon>Silvanigrellaceae</taxon>
        <taxon>Fluviispira</taxon>
    </lineage>
</organism>
<dbReference type="EMBL" id="WFLN01000004">
    <property type="protein sequence ID" value="KAB8033667.1"/>
    <property type="molecule type" value="Genomic_DNA"/>
</dbReference>
<keyword evidence="2" id="KW-0472">Membrane</keyword>
<dbReference type="Proteomes" id="UP000442694">
    <property type="component" value="Unassembled WGS sequence"/>
</dbReference>
<keyword evidence="2" id="KW-0449">Lipoprotein</keyword>